<comment type="caution">
    <text evidence="8">The sequence shown here is derived from an EMBL/GenBank/DDBJ whole genome shotgun (WGS) entry which is preliminary data.</text>
</comment>
<keyword evidence="3 6" id="KW-0812">Transmembrane</keyword>
<dbReference type="Pfam" id="PF04138">
    <property type="entry name" value="GtrA_DPMS_TM"/>
    <property type="match status" value="1"/>
</dbReference>
<reference evidence="8 9" key="1">
    <citation type="submission" date="2013-08" db="EMBL/GenBank/DDBJ databases">
        <title>Genome of Pontibacillus chungwhensis.</title>
        <authorList>
            <person name="Wang Q."/>
            <person name="Wang G."/>
        </authorList>
    </citation>
    <scope>NUCLEOTIDE SEQUENCE [LARGE SCALE GENOMIC DNA]</scope>
    <source>
        <strain evidence="8 9">BH030062</strain>
    </source>
</reference>
<feature type="transmembrane region" description="Helical" evidence="6">
    <location>
        <begin position="108"/>
        <end position="127"/>
    </location>
</feature>
<evidence type="ECO:0000256" key="4">
    <source>
        <dbReference type="ARBA" id="ARBA00022989"/>
    </source>
</evidence>
<keyword evidence="9" id="KW-1185">Reference proteome</keyword>
<keyword evidence="4 6" id="KW-1133">Transmembrane helix</keyword>
<evidence type="ECO:0000259" key="7">
    <source>
        <dbReference type="Pfam" id="PF04138"/>
    </source>
</evidence>
<keyword evidence="5 6" id="KW-0472">Membrane</keyword>
<feature type="domain" description="GtrA/DPMS transmembrane" evidence="7">
    <location>
        <begin position="10"/>
        <end position="127"/>
    </location>
</feature>
<dbReference type="InterPro" id="IPR051401">
    <property type="entry name" value="GtrA_CellWall_Glycosyl"/>
</dbReference>
<evidence type="ECO:0000256" key="3">
    <source>
        <dbReference type="ARBA" id="ARBA00022692"/>
    </source>
</evidence>
<dbReference type="EMBL" id="AVBG01000006">
    <property type="protein sequence ID" value="KGP91480.1"/>
    <property type="molecule type" value="Genomic_DNA"/>
</dbReference>
<feature type="transmembrane region" description="Helical" evidence="6">
    <location>
        <begin position="34"/>
        <end position="53"/>
    </location>
</feature>
<dbReference type="AlphaFoldDB" id="A0A0A2VCU8"/>
<dbReference type="eggNOG" id="COG2246">
    <property type="taxonomic scope" value="Bacteria"/>
</dbReference>
<comment type="subcellular location">
    <subcellularLocation>
        <location evidence="1">Membrane</location>
        <topology evidence="1">Multi-pass membrane protein</topology>
    </subcellularLocation>
</comment>
<evidence type="ECO:0000313" key="8">
    <source>
        <dbReference type="EMBL" id="KGP91480.1"/>
    </source>
</evidence>
<dbReference type="InterPro" id="IPR007267">
    <property type="entry name" value="GtrA_DPMS_TM"/>
</dbReference>
<evidence type="ECO:0000256" key="6">
    <source>
        <dbReference type="SAM" id="Phobius"/>
    </source>
</evidence>
<dbReference type="Proteomes" id="UP000030153">
    <property type="component" value="Unassembled WGS sequence"/>
</dbReference>
<dbReference type="GO" id="GO:0005886">
    <property type="term" value="C:plasma membrane"/>
    <property type="evidence" value="ECO:0007669"/>
    <property type="project" value="TreeGrafter"/>
</dbReference>
<comment type="similarity">
    <text evidence="2">Belongs to the GtrA family.</text>
</comment>
<sequence>MGKKKEMILYLVFGGLTTLINIIVYAGLESGLGVDYKLATTVAWIAAVVFAFITNKLFVFESKDTSARTSTREFILFIFFRILSLGVDLGTMILLIEVMSQDSLLSKIVANVIVVLFNYFASKYLIFAEKKEEVRA</sequence>
<dbReference type="RefSeq" id="WP_036783216.1">
    <property type="nucleotide sequence ID" value="NZ_AVBG01000006.1"/>
</dbReference>
<gene>
    <name evidence="8" type="ORF">N780_19975</name>
</gene>
<evidence type="ECO:0000256" key="1">
    <source>
        <dbReference type="ARBA" id="ARBA00004141"/>
    </source>
</evidence>
<dbReference type="PANTHER" id="PTHR38459:SF5">
    <property type="entry name" value="CELL WALL TEICHOIC ACID GLYCOSYLATION PROTEIN GTCA"/>
    <property type="match status" value="1"/>
</dbReference>
<dbReference type="GO" id="GO:0000271">
    <property type="term" value="P:polysaccharide biosynthetic process"/>
    <property type="evidence" value="ECO:0007669"/>
    <property type="project" value="InterPro"/>
</dbReference>
<organism evidence="8 9">
    <name type="scientific">Pontibacillus chungwhensis BH030062</name>
    <dbReference type="NCBI Taxonomy" id="1385513"/>
    <lineage>
        <taxon>Bacteria</taxon>
        <taxon>Bacillati</taxon>
        <taxon>Bacillota</taxon>
        <taxon>Bacilli</taxon>
        <taxon>Bacillales</taxon>
        <taxon>Bacillaceae</taxon>
        <taxon>Pontibacillus</taxon>
    </lineage>
</organism>
<proteinExistence type="inferred from homology"/>
<dbReference type="OrthoDB" id="361483at2"/>
<feature type="transmembrane region" description="Helical" evidence="6">
    <location>
        <begin position="74"/>
        <end position="96"/>
    </location>
</feature>
<evidence type="ECO:0000256" key="2">
    <source>
        <dbReference type="ARBA" id="ARBA00009399"/>
    </source>
</evidence>
<protein>
    <submittedName>
        <fullName evidence="8">Teichoic acid glycosylation protein</fullName>
    </submittedName>
</protein>
<evidence type="ECO:0000313" key="9">
    <source>
        <dbReference type="Proteomes" id="UP000030153"/>
    </source>
</evidence>
<dbReference type="STRING" id="1385513.N780_19975"/>
<accession>A0A0A2VCU8</accession>
<name>A0A0A2VCU8_9BACI</name>
<dbReference type="PANTHER" id="PTHR38459">
    <property type="entry name" value="PROPHAGE BACTOPRENOL-LINKED GLUCOSE TRANSLOCASE HOMOLOG"/>
    <property type="match status" value="1"/>
</dbReference>
<feature type="transmembrane region" description="Helical" evidence="6">
    <location>
        <begin position="7"/>
        <end position="28"/>
    </location>
</feature>
<evidence type="ECO:0000256" key="5">
    <source>
        <dbReference type="ARBA" id="ARBA00023136"/>
    </source>
</evidence>